<evidence type="ECO:0000313" key="2">
    <source>
        <dbReference type="EMBL" id="MFB9624572.1"/>
    </source>
</evidence>
<dbReference type="Proteomes" id="UP001589532">
    <property type="component" value="Unassembled WGS sequence"/>
</dbReference>
<dbReference type="RefSeq" id="WP_344985390.1">
    <property type="nucleotide sequence ID" value="NZ_BAAAXV010000001.1"/>
</dbReference>
<sequence>MSESEFVRFLDAARSDPELLARYSPMDLTRVLFHARNDGFAFTEADAERVIGRLEADVVIHKDKEPFDGSSTLWRHMWGTRYLDYLVDHVVARYSPEELA</sequence>
<dbReference type="Pfam" id="PF07862">
    <property type="entry name" value="Nif11"/>
    <property type="match status" value="1"/>
</dbReference>
<evidence type="ECO:0000259" key="1">
    <source>
        <dbReference type="Pfam" id="PF07862"/>
    </source>
</evidence>
<reference evidence="2 3" key="1">
    <citation type="submission" date="2024-09" db="EMBL/GenBank/DDBJ databases">
        <authorList>
            <person name="Sun Q."/>
            <person name="Mori K."/>
        </authorList>
    </citation>
    <scope>NUCLEOTIDE SEQUENCE [LARGE SCALE GENOMIC DNA]</scope>
    <source>
        <strain evidence="2 3">JCM 3143</strain>
    </source>
</reference>
<accession>A0ABV5RYY9</accession>
<evidence type="ECO:0000313" key="3">
    <source>
        <dbReference type="Proteomes" id="UP001589532"/>
    </source>
</evidence>
<comment type="caution">
    <text evidence="2">The sequence shown here is derived from an EMBL/GenBank/DDBJ whole genome shotgun (WGS) entry which is preliminary data.</text>
</comment>
<feature type="domain" description="Nif11" evidence="1">
    <location>
        <begin position="1"/>
        <end position="46"/>
    </location>
</feature>
<proteinExistence type="predicted"/>
<dbReference type="EMBL" id="JBHMBW010000012">
    <property type="protein sequence ID" value="MFB9624572.1"/>
    <property type="molecule type" value="Genomic_DNA"/>
</dbReference>
<protein>
    <submittedName>
        <fullName evidence="2">Nif11-like leader peptide family natural product</fullName>
    </submittedName>
</protein>
<organism evidence="2 3">
    <name type="scientific">Nonomuraea helvata</name>
    <dbReference type="NCBI Taxonomy" id="37484"/>
    <lineage>
        <taxon>Bacteria</taxon>
        <taxon>Bacillati</taxon>
        <taxon>Actinomycetota</taxon>
        <taxon>Actinomycetes</taxon>
        <taxon>Streptosporangiales</taxon>
        <taxon>Streptosporangiaceae</taxon>
        <taxon>Nonomuraea</taxon>
    </lineage>
</organism>
<keyword evidence="3" id="KW-1185">Reference proteome</keyword>
<gene>
    <name evidence="2" type="ORF">ACFFSA_15920</name>
</gene>
<name>A0ABV5RYY9_9ACTN</name>
<dbReference type="InterPro" id="IPR012903">
    <property type="entry name" value="Nif11"/>
</dbReference>